<comment type="similarity">
    <text evidence="2 7">Belongs to the CDS family.</text>
</comment>
<comment type="catalytic activity">
    <reaction evidence="7">
        <text>a 1,2-diacyl-sn-glycero-3-phosphate + CTP + H(+) = a CDP-1,2-diacyl-sn-glycerol + diphosphate</text>
        <dbReference type="Rhea" id="RHEA:16229"/>
        <dbReference type="ChEBI" id="CHEBI:15378"/>
        <dbReference type="ChEBI" id="CHEBI:33019"/>
        <dbReference type="ChEBI" id="CHEBI:37563"/>
        <dbReference type="ChEBI" id="CHEBI:58332"/>
        <dbReference type="ChEBI" id="CHEBI:58608"/>
        <dbReference type="EC" id="2.7.7.41"/>
    </reaction>
</comment>
<dbReference type="EC" id="2.7.7.41" evidence="7"/>
<evidence type="ECO:0000256" key="7">
    <source>
        <dbReference type="RuleBase" id="RU003938"/>
    </source>
</evidence>
<keyword evidence="5 8" id="KW-1133">Transmembrane helix</keyword>
<dbReference type="RefSeq" id="WP_194141032.1">
    <property type="nucleotide sequence ID" value="NZ_PRDM01000006.1"/>
</dbReference>
<keyword evidence="7 9" id="KW-0548">Nucleotidyltransferase</keyword>
<feature type="transmembrane region" description="Helical" evidence="8">
    <location>
        <begin position="59"/>
        <end position="78"/>
    </location>
</feature>
<dbReference type="PROSITE" id="PS01315">
    <property type="entry name" value="CDS"/>
    <property type="match status" value="1"/>
</dbReference>
<keyword evidence="6 8" id="KW-0472">Membrane</keyword>
<evidence type="ECO:0000256" key="2">
    <source>
        <dbReference type="ARBA" id="ARBA00010185"/>
    </source>
</evidence>
<dbReference type="PANTHER" id="PTHR43535">
    <property type="entry name" value="PHOSPHATIDATE CYTIDYLYLTRANSFERASE"/>
    <property type="match status" value="1"/>
</dbReference>
<comment type="pathway">
    <text evidence="7">Phospholipid metabolism; CDP-diacylglycerol biosynthesis; CDP-diacylglycerol from sn-glycerol 3-phosphate: step 3/3.</text>
</comment>
<feature type="transmembrane region" description="Helical" evidence="8">
    <location>
        <begin position="114"/>
        <end position="134"/>
    </location>
</feature>
<dbReference type="InterPro" id="IPR000374">
    <property type="entry name" value="PC_trans"/>
</dbReference>
<comment type="subcellular location">
    <subcellularLocation>
        <location evidence="1">Membrane</location>
        <topology evidence="1">Multi-pass membrane protein</topology>
    </subcellularLocation>
</comment>
<dbReference type="PANTHER" id="PTHR43535:SF1">
    <property type="entry name" value="PHOSPHATIDATE CYTIDYLYLTRANSFERASE"/>
    <property type="match status" value="1"/>
</dbReference>
<reference evidence="9 10" key="1">
    <citation type="submission" date="2018-07" db="EMBL/GenBank/DDBJ databases">
        <title>Genome assembly of strain KB82.</title>
        <authorList>
            <person name="Kukolya J."/>
            <person name="Horvath B."/>
            <person name="Nagy I."/>
            <person name="Toth A."/>
        </authorList>
    </citation>
    <scope>NUCLEOTIDE SEQUENCE [LARGE SCALE GENOMIC DNA]</scope>
    <source>
        <strain evidence="9 10">Kb82</strain>
    </source>
</reference>
<evidence type="ECO:0000256" key="8">
    <source>
        <dbReference type="SAM" id="Phobius"/>
    </source>
</evidence>
<keyword evidence="10" id="KW-1185">Reference proteome</keyword>
<feature type="transmembrane region" description="Helical" evidence="8">
    <location>
        <begin position="84"/>
        <end position="105"/>
    </location>
</feature>
<dbReference type="Proteomes" id="UP000640614">
    <property type="component" value="Unassembled WGS sequence"/>
</dbReference>
<evidence type="ECO:0000256" key="6">
    <source>
        <dbReference type="ARBA" id="ARBA00023136"/>
    </source>
</evidence>
<feature type="transmembrane region" description="Helical" evidence="8">
    <location>
        <begin position="213"/>
        <end position="235"/>
    </location>
</feature>
<evidence type="ECO:0000256" key="5">
    <source>
        <dbReference type="ARBA" id="ARBA00022989"/>
    </source>
</evidence>
<sequence length="278" mass="31428">MSQDNLNTNKYADVPLRVRSWAVIIVIFTAATMHPIVMYSFICFLSFWGMKEFLSLCKLYHKTTAVLIFLFLIPEYFLLFTKNYHAFITYTSLFAVILTALLFFIHKISIKKGLILFTGIFLCGFSVGHLGFIYNFNFPYANLIGIQLLILLVIPTELNDVFQYLTGKAYGKRKITPVISPNKTLEGFLGGIFLTTILCNLLGLVLLHDQSFLLYSLIGILIGVLGFLGDIYMSYVKRDAGVKDTGNLIPGHGGLLDRIDSLMFITPIYFGLLTYLFL</sequence>
<name>A0ABR9TRF0_9FLAO</name>
<keyword evidence="3 7" id="KW-0808">Transferase</keyword>
<feature type="transmembrane region" description="Helical" evidence="8">
    <location>
        <begin position="255"/>
        <end position="277"/>
    </location>
</feature>
<gene>
    <name evidence="9" type="ORF">C4F50_23565</name>
</gene>
<keyword evidence="4 7" id="KW-0812">Transmembrane</keyword>
<evidence type="ECO:0000256" key="3">
    <source>
        <dbReference type="ARBA" id="ARBA00022679"/>
    </source>
</evidence>
<protein>
    <recommendedName>
        <fullName evidence="7">Phosphatidate cytidylyltransferase</fullName>
        <ecNumber evidence="7">2.7.7.41</ecNumber>
    </recommendedName>
</protein>
<evidence type="ECO:0000256" key="1">
    <source>
        <dbReference type="ARBA" id="ARBA00004141"/>
    </source>
</evidence>
<accession>A0ABR9TRF0</accession>
<feature type="transmembrane region" description="Helical" evidence="8">
    <location>
        <begin position="20"/>
        <end position="47"/>
    </location>
</feature>
<evidence type="ECO:0000313" key="9">
    <source>
        <dbReference type="EMBL" id="MBE8727906.1"/>
    </source>
</evidence>
<dbReference type="GO" id="GO:0016779">
    <property type="term" value="F:nucleotidyltransferase activity"/>
    <property type="evidence" value="ECO:0007669"/>
    <property type="project" value="UniProtKB-KW"/>
</dbReference>
<dbReference type="EMBL" id="PRDM01000006">
    <property type="protein sequence ID" value="MBE8727906.1"/>
    <property type="molecule type" value="Genomic_DNA"/>
</dbReference>
<proteinExistence type="inferred from homology"/>
<evidence type="ECO:0000256" key="4">
    <source>
        <dbReference type="ARBA" id="ARBA00022692"/>
    </source>
</evidence>
<feature type="transmembrane region" description="Helical" evidence="8">
    <location>
        <begin position="140"/>
        <end position="166"/>
    </location>
</feature>
<evidence type="ECO:0000313" key="10">
    <source>
        <dbReference type="Proteomes" id="UP000640614"/>
    </source>
</evidence>
<organism evidence="9 10">
    <name type="scientific">Flavobacterium hungaricum</name>
    <dbReference type="NCBI Taxonomy" id="2082725"/>
    <lineage>
        <taxon>Bacteria</taxon>
        <taxon>Pseudomonadati</taxon>
        <taxon>Bacteroidota</taxon>
        <taxon>Flavobacteriia</taxon>
        <taxon>Flavobacteriales</taxon>
        <taxon>Flavobacteriaceae</taxon>
        <taxon>Flavobacterium</taxon>
    </lineage>
</organism>
<dbReference type="Pfam" id="PF01148">
    <property type="entry name" value="CTP_transf_1"/>
    <property type="match status" value="1"/>
</dbReference>
<feature type="transmembrane region" description="Helical" evidence="8">
    <location>
        <begin position="187"/>
        <end position="207"/>
    </location>
</feature>
<comment type="caution">
    <text evidence="9">The sequence shown here is derived from an EMBL/GenBank/DDBJ whole genome shotgun (WGS) entry which is preliminary data.</text>
</comment>